<evidence type="ECO:0000256" key="5">
    <source>
        <dbReference type="ARBA" id="ARBA00022692"/>
    </source>
</evidence>
<dbReference type="EC" id="2.7.1.108" evidence="3"/>
<dbReference type="EMBL" id="CAWYQH010000174">
    <property type="protein sequence ID" value="CAK8698242.1"/>
    <property type="molecule type" value="Genomic_DNA"/>
</dbReference>
<feature type="transmembrane region" description="Helical" evidence="10">
    <location>
        <begin position="305"/>
        <end position="328"/>
    </location>
</feature>
<evidence type="ECO:0000313" key="12">
    <source>
        <dbReference type="Proteomes" id="UP001642483"/>
    </source>
</evidence>
<keyword evidence="9 10" id="KW-0472">Membrane</keyword>
<comment type="similarity">
    <text evidence="2">Belongs to the polyprenol kinase family.</text>
</comment>
<evidence type="ECO:0000256" key="3">
    <source>
        <dbReference type="ARBA" id="ARBA00012132"/>
    </source>
</evidence>
<dbReference type="PANTHER" id="PTHR13205:SF15">
    <property type="entry name" value="DOLICHOL KINASE"/>
    <property type="match status" value="1"/>
</dbReference>
<keyword evidence="5 10" id="KW-0812">Transmembrane</keyword>
<feature type="transmembrane region" description="Helical" evidence="10">
    <location>
        <begin position="282"/>
        <end position="299"/>
    </location>
</feature>
<accession>A0ABP0H2L6</accession>
<evidence type="ECO:0000256" key="7">
    <source>
        <dbReference type="ARBA" id="ARBA00022824"/>
    </source>
</evidence>
<evidence type="ECO:0000313" key="11">
    <source>
        <dbReference type="EMBL" id="CAK8698242.1"/>
    </source>
</evidence>
<protein>
    <recommendedName>
        <fullName evidence="3">dolichol kinase</fullName>
        <ecNumber evidence="3">2.7.1.108</ecNumber>
    </recommendedName>
</protein>
<organism evidence="11 12">
    <name type="scientific">Clavelina lepadiformis</name>
    <name type="common">Light-bulb sea squirt</name>
    <name type="synonym">Ascidia lepadiformis</name>
    <dbReference type="NCBI Taxonomy" id="159417"/>
    <lineage>
        <taxon>Eukaryota</taxon>
        <taxon>Metazoa</taxon>
        <taxon>Chordata</taxon>
        <taxon>Tunicata</taxon>
        <taxon>Ascidiacea</taxon>
        <taxon>Aplousobranchia</taxon>
        <taxon>Clavelinidae</taxon>
        <taxon>Clavelina</taxon>
    </lineage>
</organism>
<feature type="transmembrane region" description="Helical" evidence="10">
    <location>
        <begin position="175"/>
        <end position="208"/>
    </location>
</feature>
<feature type="transmembrane region" description="Helical" evidence="10">
    <location>
        <begin position="253"/>
        <end position="270"/>
    </location>
</feature>
<evidence type="ECO:0000256" key="8">
    <source>
        <dbReference type="ARBA" id="ARBA00022989"/>
    </source>
</evidence>
<gene>
    <name evidence="11" type="ORF">CVLEPA_LOCUS31701</name>
</gene>
<feature type="transmembrane region" description="Helical" evidence="10">
    <location>
        <begin position="85"/>
        <end position="105"/>
    </location>
</feature>
<feature type="transmembrane region" description="Helical" evidence="10">
    <location>
        <begin position="349"/>
        <end position="368"/>
    </location>
</feature>
<feature type="transmembrane region" description="Helical" evidence="10">
    <location>
        <begin position="20"/>
        <end position="40"/>
    </location>
</feature>
<sequence>MENALVTSAILITISRKSSLLYLDVIFITICIFCCILQVLPADFPKKWTKRFRPGSQFVFQYGCVVYPMVLSLSSFTLDDVMNSIICSLISLCFVIVISNFNIVLKLVLKLFVVGLTTYCIFNTNILYSQLIFKICAFCIFFAICFYAIPGSFTLGEGILVCQMLTSIYDYELVLFMTSAVNIVAVSMSLANTVLFFVTFSILFFLLLPSLSKESIFYSVGFLFIITAVYNHWLAMIVLEALKFMMQKSFHRFSLLLYWASLVCASVGFVSQRHSLDSASTSERKVFHIFILLVYIPGLICDTPLLYLCSVIACSLFGLLGVIHAFRIKPLGEVLDKSLRLFTSKQDTGTFILTPIYLLLGLSYPVWLCCMKYPSLLENTTKAIPKEGYSGILSVGVGDAVASVVGSKYGAIRFTGSGKTVEGTISSMLVQFLIVLGIHYVNFININSIVSIIFAICLTSLAEAYTDQIDNLVLPLLMYLLLT</sequence>
<evidence type="ECO:0000256" key="6">
    <source>
        <dbReference type="ARBA" id="ARBA00022777"/>
    </source>
</evidence>
<evidence type="ECO:0000256" key="4">
    <source>
        <dbReference type="ARBA" id="ARBA00022679"/>
    </source>
</evidence>
<feature type="transmembrane region" description="Helical" evidence="10">
    <location>
        <begin position="135"/>
        <end position="155"/>
    </location>
</feature>
<evidence type="ECO:0000256" key="10">
    <source>
        <dbReference type="SAM" id="Phobius"/>
    </source>
</evidence>
<dbReference type="InterPro" id="IPR032974">
    <property type="entry name" value="Polypren_kinase"/>
</dbReference>
<keyword evidence="6" id="KW-0418">Kinase</keyword>
<feature type="transmembrane region" description="Helical" evidence="10">
    <location>
        <begin position="215"/>
        <end position="233"/>
    </location>
</feature>
<dbReference type="Proteomes" id="UP001642483">
    <property type="component" value="Unassembled WGS sequence"/>
</dbReference>
<keyword evidence="7" id="KW-0256">Endoplasmic reticulum</keyword>
<keyword evidence="12" id="KW-1185">Reference proteome</keyword>
<reference evidence="11 12" key="1">
    <citation type="submission" date="2024-02" db="EMBL/GenBank/DDBJ databases">
        <authorList>
            <person name="Daric V."/>
            <person name="Darras S."/>
        </authorList>
    </citation>
    <scope>NUCLEOTIDE SEQUENCE [LARGE SCALE GENOMIC DNA]</scope>
</reference>
<evidence type="ECO:0000256" key="1">
    <source>
        <dbReference type="ARBA" id="ARBA00004477"/>
    </source>
</evidence>
<feature type="transmembrane region" description="Helical" evidence="10">
    <location>
        <begin position="446"/>
        <end position="465"/>
    </location>
</feature>
<keyword evidence="8 10" id="KW-1133">Transmembrane helix</keyword>
<name>A0ABP0H2L6_CLALP</name>
<dbReference type="PANTHER" id="PTHR13205">
    <property type="entry name" value="TRANSMEMBRANE PROTEIN 15-RELATED"/>
    <property type="match status" value="1"/>
</dbReference>
<evidence type="ECO:0000256" key="2">
    <source>
        <dbReference type="ARBA" id="ARBA00010794"/>
    </source>
</evidence>
<proteinExistence type="inferred from homology"/>
<evidence type="ECO:0000256" key="9">
    <source>
        <dbReference type="ARBA" id="ARBA00023136"/>
    </source>
</evidence>
<keyword evidence="4" id="KW-0808">Transferase</keyword>
<comment type="subcellular location">
    <subcellularLocation>
        <location evidence="1">Endoplasmic reticulum membrane</location>
        <topology evidence="1">Multi-pass membrane protein</topology>
    </subcellularLocation>
</comment>
<comment type="caution">
    <text evidence="11">The sequence shown here is derived from an EMBL/GenBank/DDBJ whole genome shotgun (WGS) entry which is preliminary data.</text>
</comment>
<feature type="transmembrane region" description="Helical" evidence="10">
    <location>
        <begin position="111"/>
        <end position="128"/>
    </location>
</feature>